<dbReference type="AlphaFoldDB" id="A0A5A7MIC9"/>
<gene>
    <name evidence="1" type="ORF">CTTA_4582</name>
</gene>
<evidence type="ECO:0000313" key="2">
    <source>
        <dbReference type="Proteomes" id="UP000323105"/>
    </source>
</evidence>
<proteinExistence type="predicted"/>
<accession>A0A5A7MIC9</accession>
<dbReference type="Proteomes" id="UP000323105">
    <property type="component" value="Unassembled WGS sequence"/>
</dbReference>
<comment type="caution">
    <text evidence="1">The sequence shown here is derived from an EMBL/GenBank/DDBJ whole genome shotgun (WGS) entry which is preliminary data.</text>
</comment>
<evidence type="ECO:0000313" key="1">
    <source>
        <dbReference type="EMBL" id="GEQ77577.1"/>
    </source>
</evidence>
<name>A0A5A7MIC9_COMTE</name>
<dbReference type="EMBL" id="BKBW01000014">
    <property type="protein sequence ID" value="GEQ77577.1"/>
    <property type="molecule type" value="Genomic_DNA"/>
</dbReference>
<dbReference type="RefSeq" id="WP_149356933.1">
    <property type="nucleotide sequence ID" value="NZ_BKBW01000014.1"/>
</dbReference>
<organism evidence="1 2">
    <name type="scientific">Comamonas testosteroni</name>
    <name type="common">Pseudomonas testosteroni</name>
    <dbReference type="NCBI Taxonomy" id="285"/>
    <lineage>
        <taxon>Bacteria</taxon>
        <taxon>Pseudomonadati</taxon>
        <taxon>Pseudomonadota</taxon>
        <taxon>Betaproteobacteria</taxon>
        <taxon>Burkholderiales</taxon>
        <taxon>Comamonadaceae</taxon>
        <taxon>Comamonas</taxon>
    </lineage>
</organism>
<reference evidence="1 2" key="1">
    <citation type="journal article" date="2019" name="Microbiol. Resour. Announc.">
        <title>Draft Genome Sequence of Comamonas testosteroni TA441, a Bacterium That Has a Cryptic Phenol Degradation Gene Cluster.</title>
        <authorList>
            <person name="Arai H."/>
            <person name="Ishii M."/>
        </authorList>
    </citation>
    <scope>NUCLEOTIDE SEQUENCE [LARGE SCALE GENOMIC DNA]</scope>
    <source>
        <strain evidence="1 2">TA441</strain>
    </source>
</reference>
<protein>
    <submittedName>
        <fullName evidence="1">Uncharacterized protein</fullName>
    </submittedName>
</protein>
<sequence length="730" mass="80365">MEALFLEDAKPVAIFDAPVPELVALRLLTALWPSIRARFSFSTFALSPRKVDGRFFDLVFAPQDAKPRFSDWPGRRVNGKATHDERHRWTGTIFERVFQDPFPKLMTDRQLGIVGKQEQDTASALRIALLWEELHDKLDRVPTAALGLLDIANSRMSSNPTVALELVPLLRSATQRVITTLSESDAWDYIGALVRKMRGVYSNRDFGFVFDAVEQLARLHPSGAIALLGVEDQSGAIETLMPAVAAGIAENFEQALPTLKQADPTTFARLISVGGRLAEQTARTPDLLVKLANELPVLSQADAMALSSSLLPLLLWNEQLPLAAQLIGALDEAELLAEVRHLGSTTGFRTRGLFEPIATRAREIGAVDRLRQVLLETSASPDRDAFVAATLSPTLDDVRWLLAEPRLSVDVAGGYLLGVLRSSNDSQRRSLLSVDTVLARVPDEGAEQLLWAAKNVRMSLDLFLVTVFRLLKLSDERTRRELAALALGRCLAEQMRAHEVEIVGALFDVLGKQINVAWVARVGLSSHVSSELVSRNLEAMNSCSPAAREQFVSFIIDIAEAMTSRYSLELSAEGAEACASLMYSAQVANLGNALAAAGRLVPATLRARRLPVSPLVAATFPIVYRELAAKEEVPDLFRLVPFLDWDKCKAARRELVEVFLISPSWAPEDFALTAYQCMDMDRIFNRTREAQGGKKYLDFVETNAAKLESTVRDAVVAALHRVRSGKVHDT</sequence>